<feature type="region of interest" description="Disordered" evidence="1">
    <location>
        <begin position="1"/>
        <end position="44"/>
    </location>
</feature>
<dbReference type="Proteomes" id="UP001634393">
    <property type="component" value="Unassembled WGS sequence"/>
</dbReference>
<dbReference type="EMBL" id="JBJXBP010000004">
    <property type="protein sequence ID" value="KAL3835457.1"/>
    <property type="molecule type" value="Genomic_DNA"/>
</dbReference>
<dbReference type="PANTHER" id="PTHR33494">
    <property type="entry name" value="OS02G0793800 PROTEIN"/>
    <property type="match status" value="1"/>
</dbReference>
<gene>
    <name evidence="3" type="ORF">ACJIZ3_010193</name>
</gene>
<feature type="region of interest" description="Disordered" evidence="1">
    <location>
        <begin position="439"/>
        <end position="474"/>
    </location>
</feature>
<feature type="compositionally biased region" description="Basic and acidic residues" evidence="1">
    <location>
        <begin position="304"/>
        <end position="318"/>
    </location>
</feature>
<feature type="compositionally biased region" description="Low complexity" evidence="1">
    <location>
        <begin position="294"/>
        <end position="303"/>
    </location>
</feature>
<keyword evidence="4" id="KW-1185">Reference proteome</keyword>
<proteinExistence type="predicted"/>
<protein>
    <recommendedName>
        <fullName evidence="2">TRF2/HOY1 PH-like domain-containing protein</fullName>
    </recommendedName>
</protein>
<accession>A0ABD3TEL7</accession>
<comment type="caution">
    <text evidence="3">The sequence shown here is derived from an EMBL/GenBank/DDBJ whole genome shotgun (WGS) entry which is preliminary data.</text>
</comment>
<evidence type="ECO:0000313" key="4">
    <source>
        <dbReference type="Proteomes" id="UP001634393"/>
    </source>
</evidence>
<dbReference type="InterPro" id="IPR057939">
    <property type="entry name" value="TRF2_HOY1_PH"/>
</dbReference>
<sequence>MVHLMKNGKSEPHTENTAGVKMEVEDPLEEEHGPHQKRHKQQCLGTGDYALPASLYNPLDEPSPLGLRLRKSPSLLELIQMKLSQSSTQKVGGHGKKEPKASSAFGDKLKASNFPASILKIGTWEYKSRYEGDLVAKCYFAKHKLVWEVLDGGLKNKIEIQWSDIMALKAKYPDDGIGTLDVVLARQPLFFRETNPQPRKHTLWQATSDFTDGQASINRRHYLECPQGLLGKHFEKLTQCDPRLHFLSQQGEITLDSPYFEPRISVFDDKNEHSKEFDLNQEGSPSFFSLHDASPSGAQSSSSKNDHEAIGRHSESYCRETPSPTSARDTRALEEMRSGEIEQLKALSNWDQIKVPGLRSSMSMSDLVSHLEHRVAEQGESSNANLSNEEWHGLQILDDINRYLFTDTQHMPEDSDEKSLMSRVNSLCCLLQKDPAVQKKADESNNVGASSNEEKYDNVQDESNDMCGQDQAASMSRKDSVGDLLLNLPRIASLPQFLFNISEDYENQAR</sequence>
<evidence type="ECO:0000259" key="2">
    <source>
        <dbReference type="Pfam" id="PF24818"/>
    </source>
</evidence>
<evidence type="ECO:0000313" key="3">
    <source>
        <dbReference type="EMBL" id="KAL3835457.1"/>
    </source>
</evidence>
<dbReference type="Pfam" id="PF24818">
    <property type="entry name" value="PH_TRF2_HOY1"/>
    <property type="match status" value="1"/>
</dbReference>
<reference evidence="3 4" key="1">
    <citation type="submission" date="2024-12" db="EMBL/GenBank/DDBJ databases">
        <title>The unique morphological basis and parallel evolutionary history of personate flowers in Penstemon.</title>
        <authorList>
            <person name="Depatie T.H."/>
            <person name="Wessinger C.A."/>
        </authorList>
    </citation>
    <scope>NUCLEOTIDE SEQUENCE [LARGE SCALE GENOMIC DNA]</scope>
    <source>
        <strain evidence="3">WTNN_2</strain>
        <tissue evidence="3">Leaf</tissue>
    </source>
</reference>
<organism evidence="3 4">
    <name type="scientific">Penstemon smallii</name>
    <dbReference type="NCBI Taxonomy" id="265156"/>
    <lineage>
        <taxon>Eukaryota</taxon>
        <taxon>Viridiplantae</taxon>
        <taxon>Streptophyta</taxon>
        <taxon>Embryophyta</taxon>
        <taxon>Tracheophyta</taxon>
        <taxon>Spermatophyta</taxon>
        <taxon>Magnoliopsida</taxon>
        <taxon>eudicotyledons</taxon>
        <taxon>Gunneridae</taxon>
        <taxon>Pentapetalae</taxon>
        <taxon>asterids</taxon>
        <taxon>lamiids</taxon>
        <taxon>Lamiales</taxon>
        <taxon>Plantaginaceae</taxon>
        <taxon>Cheloneae</taxon>
        <taxon>Penstemon</taxon>
    </lineage>
</organism>
<name>A0ABD3TEL7_9LAMI</name>
<feature type="region of interest" description="Disordered" evidence="1">
    <location>
        <begin position="276"/>
        <end position="331"/>
    </location>
</feature>
<dbReference type="AlphaFoldDB" id="A0ABD3TEL7"/>
<evidence type="ECO:0000256" key="1">
    <source>
        <dbReference type="SAM" id="MobiDB-lite"/>
    </source>
</evidence>
<feature type="domain" description="TRF2/HOY1 PH-like" evidence="2">
    <location>
        <begin position="113"/>
        <end position="230"/>
    </location>
</feature>
<dbReference type="PANTHER" id="PTHR33494:SF1">
    <property type="entry name" value="C2H2-TYPE DOMAIN-CONTAINING PROTEIN-RELATED"/>
    <property type="match status" value="1"/>
</dbReference>